<keyword evidence="19" id="KW-1185">Reference proteome</keyword>
<dbReference type="InterPro" id="IPR016024">
    <property type="entry name" value="ARM-type_fold"/>
</dbReference>
<dbReference type="InterPro" id="IPR011016">
    <property type="entry name" value="Znf_RING-CH"/>
</dbReference>
<dbReference type="InterPro" id="IPR054478">
    <property type="entry name" value="LTN1_UBC"/>
</dbReference>
<evidence type="ECO:0000256" key="11">
    <source>
        <dbReference type="ARBA" id="ARBA00022771"/>
    </source>
</evidence>
<comment type="function">
    <text evidence="15">E3 ubiquitin-protein ligase. Component of the ribosome quality control complex (RQC), a ribosome-associated complex that mediates ubiquitination and extraction of incompletely synthesized nascent chains for proteasomal degradation.</text>
</comment>
<evidence type="ECO:0000256" key="1">
    <source>
        <dbReference type="ARBA" id="ARBA00000900"/>
    </source>
</evidence>
<sequence length="1905" mass="214012">MGRQKGDGARSKARPSSSSLAASLLPSGTAAVGFGGYIGSSRVDSSSSSPETTDIDGELAQHLKRLARKDPTTKLKALTSLSVLLKERPREDVLPLVPQWVFEYKKLLMDYNREVRRATHDTMSNLVTAVGRDLALHLKSLMGPWWFSQFDPVSEVSQAAKRSFQVAFSAQEKRLDALILCTNEIFLYLEENLALTPQSMSDKAVAQDEMEEMHHQVISSTLLALASLLDILVSMQREIPDVETVTTESKHASKARLTAISFAEKMFSTHKFFLDFLKSQNPAIRSATYSVLSSFIKNIPHAVNDGNFKTLSATILGAFQEKDPACHKSMWDAILLFSKRYPEWWSTNVQKNVLNQFWNFLRSGCFGSQQISFPILVLFLDTLPPKAIAGEKFFVCFFQNLWAGRSPSLSLNSDHAAFFQAFEECFLWVLHNASRFHDGLDALHHFHVTLVQNILVKLLWSEYLLADSKHQENVLPGRPGDQSDDMGKHPNEKKFRLLDIRHPVSYVQDLGKCIIKILMVLNSLEHNVLSHFCATFEESCLEMFRKMDHDDKSSGIERVVEFLFLLEKHAMWKGETWPLVSLIGPTLGNCFRLIRSLDSSDAVRLLSVAVSIFTPRRMVQQLVLHDKEYFCNYHSDHSKKEFNLEHFLVVFKETFIPWCLCENASSINARVDLLLALLENECLSEQWCSIISYATCRPTSVGSPTSLSSGNVAVLAMLLEKVRVGIGKRFLGELDQRDTFTYNWNHEVLDSAAVSVSSFFPPFDTCHVRFLRAVLGGATEDDQLCFLSISSLALVLDRIFKKLAGYLRESSFSWIRDAGYSLYPGANDIMGTFDSYTKALEMARFALEVLDGSLFCMKAIDKNDGLISAILATIFVIDWESSMLAVSDDALFVQSVEKVNARLAFGELVHAFRCKLNSRFWKTVSTRSKNQLKSVLIQSARSAIFKEDKLNIDTITSLCCMWTLEVSDSLCLEPNEQQDLLDELFGVEDIWPCWVLPDIRTGERLANLRAECMSNTISTSGNDKFLTFIDKLISKIGFERVIVGSVSHCLLSAKEDTVPVMTPTFHSRAWLAAEILCSWRWHGGKASFSFLPKLVAHVKSAGYSNEDCLLDSIINILLDGALIHAVSDKLRHFSVWPVLDDEVECVEDPYLRALLSLLLALFKNDVWGTNKALTLFDLLLNRLFIGSSINVNCLRILPFIVNVLIQPLYYKSISSSEPSVDDRPDYIEKRQMDDMFKDWLERTLSFPPINTWQTGQDMEEWFELVISSYPLSTTGGKEALNSLRDISPVEKSLLFGLFQKQRHSPGASQLQPELQILLSKLMAVSVGYCWKEFDEEDWEFVVSHLRRWIGSAVVVMEEVAETVNDTISSASSHDDLEQTVKKIEHAVSVLDPGIINIARNALFTFSLLCGLLDIQPADNLDSLNLKRERWDAIKDRVIEDILRLFFSSGLTEAIASSCCKEASYIIASTRLEHLHFWELVASSVVKSSLYARDKAVKSVQYWGLSKGPVSSLYAILFSARPVSSLQSAAYSILSAEPVSHLAIVEEDTATLSNGDTASDQDSGSPDFSSEENIIVRPELSSMIKNLPFDILEMDLVAQEQVNVFLAWSLLLSYLLSLSSSSSTREKLVPWIQNSASSRILDCLFRHIPLETGMAHNFKKKGVELPAGVSEAAKAATHAIMSGSLCSFVKSLWPLDQEHMASLAGAIFGVMLRVLPAYVRGWFSDLRDRSASFVIECFTKTWCSPPLIEDELLQIKKASFADDNFSVSVSKSANEVIATYTKDETGMDLVIHLPPSYPLRPVDVDCPRSLGISEVKQRKWLLSMMSFVRNQNGALGEAIRIWKSNFDKEFEGVEECPICYSVIHTANHSLPRLACKTCKHKFHAACMYKWFSTSHKSTCPLCQSPF</sequence>
<dbReference type="Proteomes" id="UP001370490">
    <property type="component" value="Unassembled WGS sequence"/>
</dbReference>
<organism evidence="18 19">
    <name type="scientific">Dillenia turbinata</name>
    <dbReference type="NCBI Taxonomy" id="194707"/>
    <lineage>
        <taxon>Eukaryota</taxon>
        <taxon>Viridiplantae</taxon>
        <taxon>Streptophyta</taxon>
        <taxon>Embryophyta</taxon>
        <taxon>Tracheophyta</taxon>
        <taxon>Spermatophyta</taxon>
        <taxon>Magnoliopsida</taxon>
        <taxon>eudicotyledons</taxon>
        <taxon>Gunneridae</taxon>
        <taxon>Pentapetalae</taxon>
        <taxon>Dilleniales</taxon>
        <taxon>Dilleniaceae</taxon>
        <taxon>Dillenia</taxon>
    </lineage>
</organism>
<dbReference type="Gene3D" id="3.30.40.10">
    <property type="entry name" value="Zinc/RING finger domain, C3HC4 (zinc finger)"/>
    <property type="match status" value="1"/>
</dbReference>
<evidence type="ECO:0000256" key="13">
    <source>
        <dbReference type="ARBA" id="ARBA00022833"/>
    </source>
</evidence>
<evidence type="ECO:0000256" key="15">
    <source>
        <dbReference type="RuleBase" id="RU367090"/>
    </source>
</evidence>
<accession>A0AAN8VTA6</accession>
<evidence type="ECO:0000313" key="19">
    <source>
        <dbReference type="Proteomes" id="UP001370490"/>
    </source>
</evidence>
<dbReference type="GO" id="GO:1990112">
    <property type="term" value="C:RQC complex"/>
    <property type="evidence" value="ECO:0007669"/>
    <property type="project" value="UniProtKB-UniRule"/>
</dbReference>
<dbReference type="InterPro" id="IPR013083">
    <property type="entry name" value="Znf_RING/FYVE/PHD"/>
</dbReference>
<dbReference type="PROSITE" id="PS50089">
    <property type="entry name" value="ZF_RING_2"/>
    <property type="match status" value="1"/>
</dbReference>
<dbReference type="EMBL" id="JBAMMX010000007">
    <property type="protein sequence ID" value="KAK6935661.1"/>
    <property type="molecule type" value="Genomic_DNA"/>
</dbReference>
<evidence type="ECO:0000256" key="4">
    <source>
        <dbReference type="ARBA" id="ARBA00007997"/>
    </source>
</evidence>
<comment type="catalytic activity">
    <reaction evidence="1 15">
        <text>S-ubiquitinyl-[E2 ubiquitin-conjugating enzyme]-L-cysteine + [acceptor protein]-L-lysine = [E2 ubiquitin-conjugating enzyme]-L-cysteine + N(6)-ubiquitinyl-[acceptor protein]-L-lysine.</text>
        <dbReference type="EC" id="2.3.2.27"/>
    </reaction>
</comment>
<keyword evidence="10" id="KW-0677">Repeat</keyword>
<feature type="compositionally biased region" description="Basic and acidic residues" evidence="16">
    <location>
        <begin position="1"/>
        <end position="10"/>
    </location>
</feature>
<feature type="domain" description="RING-type" evidence="17">
    <location>
        <begin position="1855"/>
        <end position="1902"/>
    </location>
</feature>
<evidence type="ECO:0000256" key="6">
    <source>
        <dbReference type="ARBA" id="ARBA00017157"/>
    </source>
</evidence>
<evidence type="ECO:0000256" key="9">
    <source>
        <dbReference type="ARBA" id="ARBA00022723"/>
    </source>
</evidence>
<evidence type="ECO:0000256" key="12">
    <source>
        <dbReference type="ARBA" id="ARBA00022786"/>
    </source>
</evidence>
<dbReference type="InterPro" id="IPR001841">
    <property type="entry name" value="Znf_RING"/>
</dbReference>
<dbReference type="Pfam" id="PF13639">
    <property type="entry name" value="zf-RING_2"/>
    <property type="match status" value="1"/>
</dbReference>
<comment type="similarity">
    <text evidence="4 15">Belongs to the LTN1 family.</text>
</comment>
<dbReference type="Pfam" id="PF22958">
    <property type="entry name" value="Ltn1_1st"/>
    <property type="match status" value="1"/>
</dbReference>
<evidence type="ECO:0000313" key="18">
    <source>
        <dbReference type="EMBL" id="KAK6935661.1"/>
    </source>
</evidence>
<name>A0AAN8VTA6_9MAGN</name>
<dbReference type="GO" id="GO:0005829">
    <property type="term" value="C:cytosol"/>
    <property type="evidence" value="ECO:0007669"/>
    <property type="project" value="UniProtKB-SubCell"/>
</dbReference>
<keyword evidence="8 15" id="KW-0808">Transferase</keyword>
<comment type="subcellular location">
    <subcellularLocation>
        <location evidence="2">Cytoplasm</location>
        <location evidence="2">Cytosol</location>
    </subcellularLocation>
</comment>
<feature type="region of interest" description="Disordered" evidence="16">
    <location>
        <begin position="1"/>
        <end position="22"/>
    </location>
</feature>
<evidence type="ECO:0000256" key="14">
    <source>
        <dbReference type="PROSITE-ProRule" id="PRU00175"/>
    </source>
</evidence>
<dbReference type="SUPFAM" id="SSF48371">
    <property type="entry name" value="ARM repeat"/>
    <property type="match status" value="1"/>
</dbReference>
<dbReference type="SMART" id="SM00184">
    <property type="entry name" value="RING"/>
    <property type="match status" value="1"/>
</dbReference>
<evidence type="ECO:0000256" key="2">
    <source>
        <dbReference type="ARBA" id="ARBA00004514"/>
    </source>
</evidence>
<keyword evidence="9 15" id="KW-0479">Metal-binding</keyword>
<dbReference type="InterPro" id="IPR039795">
    <property type="entry name" value="LTN1/Rkr1"/>
</dbReference>
<comment type="subunit">
    <text evidence="15">Component of the ribosome quality control complex (RQC).</text>
</comment>
<comment type="pathway">
    <text evidence="3 15">Protein modification; protein ubiquitination.</text>
</comment>
<evidence type="ECO:0000256" key="7">
    <source>
        <dbReference type="ARBA" id="ARBA00022490"/>
    </source>
</evidence>
<dbReference type="GO" id="GO:1990116">
    <property type="term" value="P:ribosome-associated ubiquitin-dependent protein catabolic process"/>
    <property type="evidence" value="ECO:0007669"/>
    <property type="project" value="UniProtKB-UniRule"/>
</dbReference>
<dbReference type="InterPro" id="IPR039804">
    <property type="entry name" value="RING-CH-C4HC3_LTN1"/>
</dbReference>
<dbReference type="PANTHER" id="PTHR12389:SF0">
    <property type="entry name" value="E3 UBIQUITIN-PROTEIN LIGASE LISTERIN"/>
    <property type="match status" value="1"/>
</dbReference>
<evidence type="ECO:0000256" key="3">
    <source>
        <dbReference type="ARBA" id="ARBA00004906"/>
    </source>
</evidence>
<dbReference type="Gene3D" id="1.25.10.10">
    <property type="entry name" value="Leucine-rich Repeat Variant"/>
    <property type="match status" value="1"/>
</dbReference>
<dbReference type="InterPro" id="IPR011989">
    <property type="entry name" value="ARM-like"/>
</dbReference>
<dbReference type="GO" id="GO:0043023">
    <property type="term" value="F:ribosomal large subunit binding"/>
    <property type="evidence" value="ECO:0007669"/>
    <property type="project" value="TreeGrafter"/>
</dbReference>
<keyword evidence="13 15" id="KW-0862">Zinc</keyword>
<evidence type="ECO:0000256" key="5">
    <source>
        <dbReference type="ARBA" id="ARBA00012483"/>
    </source>
</evidence>
<dbReference type="PANTHER" id="PTHR12389">
    <property type="entry name" value="ZINC FINGER PROTEIN 294"/>
    <property type="match status" value="1"/>
</dbReference>
<reference evidence="18 19" key="1">
    <citation type="submission" date="2023-12" db="EMBL/GenBank/DDBJ databases">
        <title>A high-quality genome assembly for Dillenia turbinata (Dilleniales).</title>
        <authorList>
            <person name="Chanderbali A."/>
        </authorList>
    </citation>
    <scope>NUCLEOTIDE SEQUENCE [LARGE SCALE GENOMIC DNA]</scope>
    <source>
        <strain evidence="18">LSX21</strain>
        <tissue evidence="18">Leaf</tissue>
    </source>
</reference>
<dbReference type="EC" id="2.3.2.27" evidence="5 15"/>
<gene>
    <name evidence="18" type="ORF">RJ641_032691</name>
</gene>
<dbReference type="GO" id="GO:0072344">
    <property type="term" value="P:rescue of stalled ribosome"/>
    <property type="evidence" value="ECO:0007669"/>
    <property type="project" value="UniProtKB-UniRule"/>
</dbReference>
<evidence type="ECO:0000256" key="16">
    <source>
        <dbReference type="SAM" id="MobiDB-lite"/>
    </source>
</evidence>
<dbReference type="InterPro" id="IPR054477">
    <property type="entry name" value="LTN1_E3_ligase_6th"/>
</dbReference>
<keyword evidence="12 15" id="KW-0833">Ubl conjugation pathway</keyword>
<dbReference type="Pfam" id="PF22999">
    <property type="entry name" value="LTN1_E3_ligase_6th"/>
    <property type="match status" value="1"/>
</dbReference>
<proteinExistence type="inferred from homology"/>
<evidence type="ECO:0000256" key="8">
    <source>
        <dbReference type="ARBA" id="ARBA00022679"/>
    </source>
</evidence>
<evidence type="ECO:0000256" key="10">
    <source>
        <dbReference type="ARBA" id="ARBA00022737"/>
    </source>
</evidence>
<dbReference type="GO" id="GO:0008270">
    <property type="term" value="F:zinc ion binding"/>
    <property type="evidence" value="ECO:0007669"/>
    <property type="project" value="UniProtKB-KW"/>
</dbReference>
<comment type="caution">
    <text evidence="18">The sequence shown here is derived from an EMBL/GenBank/DDBJ whole genome shotgun (WGS) entry which is preliminary data.</text>
</comment>
<keyword evidence="7" id="KW-0963">Cytoplasm</keyword>
<dbReference type="GO" id="GO:0061630">
    <property type="term" value="F:ubiquitin protein ligase activity"/>
    <property type="evidence" value="ECO:0007669"/>
    <property type="project" value="UniProtKB-UniRule"/>
</dbReference>
<dbReference type="FunFam" id="3.30.40.10:FF:000038">
    <property type="entry name" value="E3 ubiquitin-protein ligase listerin"/>
    <property type="match status" value="1"/>
</dbReference>
<dbReference type="InterPro" id="IPR054476">
    <property type="entry name" value="Ltn1_N"/>
</dbReference>
<dbReference type="SMART" id="SM00744">
    <property type="entry name" value="RINGv"/>
    <property type="match status" value="1"/>
</dbReference>
<protein>
    <recommendedName>
        <fullName evidence="6 15">E3 ubiquitin-protein ligase listerin</fullName>
        <ecNumber evidence="5 15">2.3.2.27</ecNumber>
    </recommendedName>
    <alternativeName>
        <fullName evidence="15">RING-type E3 ubiquitin transferase listerin</fullName>
    </alternativeName>
</protein>
<dbReference type="CDD" id="cd16491">
    <property type="entry name" value="RING-CH-C4HC3_LTN1"/>
    <property type="match status" value="1"/>
</dbReference>
<keyword evidence="11 14" id="KW-0863">Zinc-finger</keyword>
<dbReference type="Pfam" id="PF23009">
    <property type="entry name" value="UBC_like"/>
    <property type="match status" value="1"/>
</dbReference>
<evidence type="ECO:0000259" key="17">
    <source>
        <dbReference type="PROSITE" id="PS50089"/>
    </source>
</evidence>
<dbReference type="SUPFAM" id="SSF57850">
    <property type="entry name" value="RING/U-box"/>
    <property type="match status" value="1"/>
</dbReference>